<evidence type="ECO:0000256" key="5">
    <source>
        <dbReference type="SAM" id="MobiDB-lite"/>
    </source>
</evidence>
<keyword evidence="2 6" id="KW-0812">Transmembrane</keyword>
<dbReference type="InterPro" id="IPR036513">
    <property type="entry name" value="STAS_dom_sf"/>
</dbReference>
<evidence type="ECO:0000256" key="3">
    <source>
        <dbReference type="ARBA" id="ARBA00022989"/>
    </source>
</evidence>
<feature type="transmembrane region" description="Helical" evidence="6">
    <location>
        <begin position="421"/>
        <end position="438"/>
    </location>
</feature>
<dbReference type="InterPro" id="IPR001902">
    <property type="entry name" value="SLC26A/SulP_fam"/>
</dbReference>
<evidence type="ECO:0000313" key="10">
    <source>
        <dbReference type="Proteomes" id="UP000000673"/>
    </source>
</evidence>
<feature type="transmembrane region" description="Helical" evidence="6">
    <location>
        <begin position="357"/>
        <end position="376"/>
    </location>
</feature>
<feature type="transmembrane region" description="Helical" evidence="6">
    <location>
        <begin position="396"/>
        <end position="416"/>
    </location>
</feature>
<proteinExistence type="predicted"/>
<evidence type="ECO:0000256" key="1">
    <source>
        <dbReference type="ARBA" id="ARBA00004141"/>
    </source>
</evidence>
<dbReference type="VEuPathDB" id="VectorBase:ADAC003008"/>
<evidence type="ECO:0000256" key="4">
    <source>
        <dbReference type="ARBA" id="ARBA00023136"/>
    </source>
</evidence>
<dbReference type="OMA" id="LEYGMIA"/>
<evidence type="ECO:0000256" key="6">
    <source>
        <dbReference type="SAM" id="Phobius"/>
    </source>
</evidence>
<feature type="transmembrane region" description="Helical" evidence="6">
    <location>
        <begin position="146"/>
        <end position="168"/>
    </location>
</feature>
<feature type="transmembrane region" description="Helical" evidence="6">
    <location>
        <begin position="223"/>
        <end position="242"/>
    </location>
</feature>
<dbReference type="CDD" id="cd07042">
    <property type="entry name" value="STAS_SulP_like_sulfate_transporter"/>
    <property type="match status" value="1"/>
</dbReference>
<feature type="transmembrane region" description="Helical" evidence="6">
    <location>
        <begin position="75"/>
        <end position="95"/>
    </location>
</feature>
<dbReference type="HOGENOM" id="CLU_003182_12_2_1"/>
<dbReference type="InterPro" id="IPR002645">
    <property type="entry name" value="STAS_dom"/>
</dbReference>
<dbReference type="EnsemblMetazoa" id="ADAC003008-RA">
    <property type="protein sequence ID" value="ADAC003008-PA"/>
    <property type="gene ID" value="ADAC003008"/>
</dbReference>
<reference evidence="8 10" key="1">
    <citation type="journal article" date="2010" name="BMC Genomics">
        <title>Combination of measures distinguishes pre-miRNAs from other stem-loops in the genome of the newly sequenced Anopheles darlingi.</title>
        <authorList>
            <person name="Mendes N.D."/>
            <person name="Freitas A.T."/>
            <person name="Vasconcelos A.T."/>
            <person name="Sagot M.F."/>
        </authorList>
    </citation>
    <scope>NUCLEOTIDE SEQUENCE</scope>
</reference>
<feature type="transmembrane region" description="Helical" evidence="6">
    <location>
        <begin position="175"/>
        <end position="194"/>
    </location>
</feature>
<feature type="transmembrane region" description="Helical" evidence="6">
    <location>
        <begin position="102"/>
        <end position="126"/>
    </location>
</feature>
<dbReference type="STRING" id="43151.W5JR59"/>
<evidence type="ECO:0000313" key="8">
    <source>
        <dbReference type="EMBL" id="ETN65234.1"/>
    </source>
</evidence>
<dbReference type="Pfam" id="PF00916">
    <property type="entry name" value="Sulfate_transp"/>
    <property type="match status" value="1"/>
</dbReference>
<protein>
    <submittedName>
        <fullName evidence="8">Sulfate transporter</fullName>
    </submittedName>
</protein>
<reference evidence="8" key="3">
    <citation type="journal article" date="2013" name="Nucleic Acids Res.">
        <title>The genome of Anopheles darlingi, the main neotropical malaria vector.</title>
        <authorList>
            <person name="Marinotti O."/>
            <person name="Cerqueira G.C."/>
            <person name="de Almeida L.G."/>
            <person name="Ferro M.I."/>
            <person name="Loreto E.L."/>
            <person name="Zaha A."/>
            <person name="Teixeira S.M."/>
            <person name="Wespiser A.R."/>
            <person name="Almeida E Silva A."/>
            <person name="Schlindwein A.D."/>
            <person name="Pacheco A.C."/>
            <person name="Silva A.L."/>
            <person name="Graveley B.R."/>
            <person name="Walenz B.P."/>
            <person name="Lima Bde A."/>
            <person name="Ribeiro C.A."/>
            <person name="Nunes-Silva C.G."/>
            <person name="de Carvalho C.R."/>
            <person name="Soares C.M."/>
            <person name="de Menezes C.B."/>
            <person name="Matiolli C."/>
            <person name="Caffrey D."/>
            <person name="Araujo D.A."/>
            <person name="de Oliveira D.M."/>
            <person name="Golenbock D."/>
            <person name="Grisard E.C."/>
            <person name="Fantinatti-Garboggini F."/>
            <person name="de Carvalho F.M."/>
            <person name="Barcellos F.G."/>
            <person name="Prosdocimi F."/>
            <person name="May G."/>
            <person name="Azevedo Junior G.M."/>
            <person name="Guimaraes G.M."/>
            <person name="Goldman G.H."/>
            <person name="Padilha I.Q."/>
            <person name="Batista Jda S."/>
            <person name="Ferro J.A."/>
            <person name="Ribeiro J.M."/>
            <person name="Fietto J.L."/>
            <person name="Dabbas K.M."/>
            <person name="Cerdeira L."/>
            <person name="Agnez-Lima L.F."/>
            <person name="Brocchi M."/>
            <person name="de Carvalho M.O."/>
            <person name="Teixeira Mde M."/>
            <person name="Diniz Maia Mde M."/>
            <person name="Goldman M.H."/>
            <person name="Cruz Schneider M.P."/>
            <person name="Felipe M.S."/>
            <person name="Hungria M."/>
            <person name="Nicolas M.F."/>
            <person name="Pereira M."/>
            <person name="Montes M.A."/>
            <person name="Cantao M.E."/>
            <person name="Vincentz M."/>
            <person name="Rafael M.S."/>
            <person name="Silverman N."/>
            <person name="Stoco P.H."/>
            <person name="Souza R.C."/>
            <person name="Vicentini R."/>
            <person name="Gazzinelli R.T."/>
            <person name="Neves Rde O."/>
            <person name="Silva R."/>
            <person name="Astolfi-Filho S."/>
            <person name="Maciel T.E."/>
            <person name="Urmenyi T.P."/>
            <person name="Tadei W.P."/>
            <person name="Camargo E.P."/>
            <person name="de Vasconcelos A.T."/>
        </authorList>
    </citation>
    <scope>NUCLEOTIDE SEQUENCE</scope>
</reference>
<keyword evidence="3 6" id="KW-1133">Transmembrane helix</keyword>
<comment type="subcellular location">
    <subcellularLocation>
        <location evidence="1">Membrane</location>
        <topology evidence="1">Multi-pass membrane protein</topology>
    </subcellularLocation>
</comment>
<sequence length="609" mass="65759">MAGRDVELNGLRPGDPRSAVNRTLSDEDISEKIPPFGAFAVKSFRGLCNRKQLYKRFPIIVWLPSYSWGYMVEDIVAGLSVGLTVIPQGIAYAVIANLDPQYGLYSAFMGCFVYCIFGSCKDVTIGPTAIMSLMVQVHAANLGPDFAILSAFLTGCAILLLGVLNLGFLVQFISLPVTAGFTSAAAITIASGQMKSLLGLSGKSNEFLESWINVFEHIGEVRLWDSVLGFGTIAVLLLLMNLKNIKGGPRWSAIAKYVALARNAIVVIVGSVIAFLVSEAGHTDVFLLTGNVTSGMPPVQAPPFTATVGDREYSFTEMVGELGTSLIALPLIAILESIAIAKAFAKGKSIDATQEMIALGLCNIAGSFVSSMPVTGSFTRSAVNNNSGVRTPLGGVTTGVLVLLALGLLTSTFYYIPKATLAGVIIAAMLFMVEFHAASEIWRTKRIDIIPLIVTLVACLFLGLEYGMVVGIALNFVFVLHQTSRPKIVWERKIIDSKAILIVTPDQGLVYSCAEYLKHQVIKMATKESVDLVVIDGTHIASVDSTSAKVLVSMAQDLLLQNRTVIVWKWKRSARCTLLRMNREVFQSCVKNDENLEAIVKEIKSTINR</sequence>
<dbReference type="InterPro" id="IPR011547">
    <property type="entry name" value="SLC26A/SulP_dom"/>
</dbReference>
<feature type="transmembrane region" description="Helical" evidence="6">
    <location>
        <begin position="254"/>
        <end position="277"/>
    </location>
</feature>
<dbReference type="FunCoup" id="W5JR59">
    <property type="interactions" value="43"/>
</dbReference>
<dbReference type="VEuPathDB" id="VectorBase:ADAR2_011798"/>
<keyword evidence="10" id="KW-1185">Reference proteome</keyword>
<gene>
    <name evidence="8" type="ORF">AND_003008</name>
</gene>
<evidence type="ECO:0000313" key="9">
    <source>
        <dbReference type="EnsemblMetazoa" id="ADAC003008-PA"/>
    </source>
</evidence>
<dbReference type="Pfam" id="PF01740">
    <property type="entry name" value="STAS"/>
    <property type="match status" value="1"/>
</dbReference>
<dbReference type="PROSITE" id="PS50801">
    <property type="entry name" value="STAS"/>
    <property type="match status" value="1"/>
</dbReference>
<name>W5JR59_ANODA</name>
<dbReference type="eggNOG" id="KOG0236">
    <property type="taxonomic scope" value="Eukaryota"/>
</dbReference>
<dbReference type="GO" id="GO:0016020">
    <property type="term" value="C:membrane"/>
    <property type="evidence" value="ECO:0007669"/>
    <property type="project" value="UniProtKB-SubCell"/>
</dbReference>
<feature type="transmembrane region" description="Helical" evidence="6">
    <location>
        <begin position="450"/>
        <end position="478"/>
    </location>
</feature>
<dbReference type="SUPFAM" id="SSF52091">
    <property type="entry name" value="SpoIIaa-like"/>
    <property type="match status" value="1"/>
</dbReference>
<evidence type="ECO:0000259" key="7">
    <source>
        <dbReference type="PROSITE" id="PS50801"/>
    </source>
</evidence>
<dbReference type="PANTHER" id="PTHR11814">
    <property type="entry name" value="SULFATE TRANSPORTER"/>
    <property type="match status" value="1"/>
</dbReference>
<evidence type="ECO:0000256" key="2">
    <source>
        <dbReference type="ARBA" id="ARBA00022692"/>
    </source>
</evidence>
<accession>W5JR59</accession>
<dbReference type="Proteomes" id="UP000000673">
    <property type="component" value="Unassembled WGS sequence"/>
</dbReference>
<feature type="region of interest" description="Disordered" evidence="5">
    <location>
        <begin position="1"/>
        <end position="20"/>
    </location>
</feature>
<organism evidence="8">
    <name type="scientific">Anopheles darlingi</name>
    <name type="common">Mosquito</name>
    <dbReference type="NCBI Taxonomy" id="43151"/>
    <lineage>
        <taxon>Eukaryota</taxon>
        <taxon>Metazoa</taxon>
        <taxon>Ecdysozoa</taxon>
        <taxon>Arthropoda</taxon>
        <taxon>Hexapoda</taxon>
        <taxon>Insecta</taxon>
        <taxon>Pterygota</taxon>
        <taxon>Neoptera</taxon>
        <taxon>Endopterygota</taxon>
        <taxon>Diptera</taxon>
        <taxon>Nematocera</taxon>
        <taxon>Culicoidea</taxon>
        <taxon>Culicidae</taxon>
        <taxon>Anophelinae</taxon>
        <taxon>Anopheles</taxon>
    </lineage>
</organism>
<reference evidence="8" key="2">
    <citation type="submission" date="2010-05" db="EMBL/GenBank/DDBJ databases">
        <authorList>
            <person name="Almeida L.G."/>
            <person name="Nicolas M.F."/>
            <person name="Souza R.C."/>
            <person name="Vasconcelos A.T.R."/>
        </authorList>
    </citation>
    <scope>NUCLEOTIDE SEQUENCE</scope>
</reference>
<keyword evidence="4 6" id="KW-0472">Membrane</keyword>
<dbReference type="Gene3D" id="3.30.750.24">
    <property type="entry name" value="STAS domain"/>
    <property type="match status" value="1"/>
</dbReference>
<dbReference type="EMBL" id="ADMH02000728">
    <property type="protein sequence ID" value="ETN65234.1"/>
    <property type="molecule type" value="Genomic_DNA"/>
</dbReference>
<dbReference type="AlphaFoldDB" id="W5JR59"/>
<reference evidence="9" key="4">
    <citation type="submission" date="2015-06" db="UniProtKB">
        <authorList>
            <consortium name="EnsemblMetazoa"/>
        </authorList>
    </citation>
    <scope>IDENTIFICATION</scope>
</reference>
<feature type="domain" description="STAS" evidence="7">
    <location>
        <begin position="490"/>
        <end position="558"/>
    </location>
</feature>
<dbReference type="GO" id="GO:0055085">
    <property type="term" value="P:transmembrane transport"/>
    <property type="evidence" value="ECO:0007669"/>
    <property type="project" value="InterPro"/>
</dbReference>
<feature type="transmembrane region" description="Helical" evidence="6">
    <location>
        <begin position="322"/>
        <end position="345"/>
    </location>
</feature>